<keyword evidence="5" id="KW-0503">Monooxygenase</keyword>
<comment type="cofactor">
    <cofactor evidence="1">
        <name>FAD</name>
        <dbReference type="ChEBI" id="CHEBI:57692"/>
    </cofactor>
</comment>
<dbReference type="InParanoid" id="A0A2T3A548"/>
<evidence type="ECO:0000256" key="3">
    <source>
        <dbReference type="ARBA" id="ARBA00022827"/>
    </source>
</evidence>
<dbReference type="STRING" id="2025994.A0A2T3A548"/>
<name>A0A2T3A548_9PEZI</name>
<dbReference type="Pfam" id="PF13450">
    <property type="entry name" value="NAD_binding_8"/>
    <property type="match status" value="1"/>
</dbReference>
<dbReference type="GO" id="GO:0004497">
    <property type="term" value="F:monooxygenase activity"/>
    <property type="evidence" value="ECO:0007669"/>
    <property type="project" value="UniProtKB-KW"/>
</dbReference>
<dbReference type="SUPFAM" id="SSF51905">
    <property type="entry name" value="FAD/NAD(P)-binding domain"/>
    <property type="match status" value="1"/>
</dbReference>
<evidence type="ECO:0000256" key="2">
    <source>
        <dbReference type="ARBA" id="ARBA00022630"/>
    </source>
</evidence>
<dbReference type="GO" id="GO:0071949">
    <property type="term" value="F:FAD binding"/>
    <property type="evidence" value="ECO:0007669"/>
    <property type="project" value="InterPro"/>
</dbReference>
<proteinExistence type="predicted"/>
<accession>A0A2T3A548</accession>
<dbReference type="InterPro" id="IPR036188">
    <property type="entry name" value="FAD/NAD-bd_sf"/>
</dbReference>
<evidence type="ECO:0000256" key="4">
    <source>
        <dbReference type="ARBA" id="ARBA00023002"/>
    </source>
</evidence>
<gene>
    <name evidence="7" type="ORF">BD289DRAFT_483525</name>
</gene>
<feature type="domain" description="FAD-binding" evidence="6">
    <location>
        <begin position="331"/>
        <end position="363"/>
    </location>
</feature>
<keyword evidence="2" id="KW-0285">Flavoprotein</keyword>
<protein>
    <recommendedName>
        <fullName evidence="6">FAD-binding domain-containing protein</fullName>
    </recommendedName>
</protein>
<sequence>MEPHILIIGAGPGGLALAQGLKRNGINFTVFERDSFLDSRRQGYRLKLVGDIVAGLQATVTPEAWEVVQATSANVRLGETNLNATDASITACRKQRLPPGVDAPLAADRGLLRRALMEGVQNHVKFGKKLVSYRIISHNNTEKVETTFEDGSTAEGTLLVGADGSRSAVRAQLLPAHKFLDTGVCCVYGKSSLNGELLSRFPEKHRRWMTVVRDQTPIIQSIITRADSPVTMVCEPCHFSNRERFSQIPEDYVHFGIMFPRSFFGPHLSDEEVDQKLRSDPRGISLDITSEWDPSVRSLIELQESDLTYGMRILSAPEVIPAWQESHLVTALGDAVHLMSPAGGVGAVSALNDAVLLTRIIATEGISAESIRKFEDGMRAFAAACIGRSKLAGSKMLGLSNT</sequence>
<dbReference type="EMBL" id="KZ678466">
    <property type="protein sequence ID" value="PSR83009.1"/>
    <property type="molecule type" value="Genomic_DNA"/>
</dbReference>
<dbReference type="PRINTS" id="PR00420">
    <property type="entry name" value="RNGMNOXGNASE"/>
</dbReference>
<dbReference type="Gene3D" id="3.50.50.60">
    <property type="entry name" value="FAD/NAD(P)-binding domain"/>
    <property type="match status" value="1"/>
</dbReference>
<keyword evidence="4" id="KW-0560">Oxidoreductase</keyword>
<dbReference type="AlphaFoldDB" id="A0A2T3A548"/>
<evidence type="ECO:0000256" key="5">
    <source>
        <dbReference type="ARBA" id="ARBA00023033"/>
    </source>
</evidence>
<keyword evidence="3" id="KW-0274">FAD</keyword>
<dbReference type="Pfam" id="PF01494">
    <property type="entry name" value="FAD_binding_3"/>
    <property type="match status" value="1"/>
</dbReference>
<organism evidence="7 8">
    <name type="scientific">Coniella lustricola</name>
    <dbReference type="NCBI Taxonomy" id="2025994"/>
    <lineage>
        <taxon>Eukaryota</taxon>
        <taxon>Fungi</taxon>
        <taxon>Dikarya</taxon>
        <taxon>Ascomycota</taxon>
        <taxon>Pezizomycotina</taxon>
        <taxon>Sordariomycetes</taxon>
        <taxon>Sordariomycetidae</taxon>
        <taxon>Diaporthales</taxon>
        <taxon>Schizoparmaceae</taxon>
        <taxon>Coniella</taxon>
    </lineage>
</organism>
<dbReference type="Proteomes" id="UP000241462">
    <property type="component" value="Unassembled WGS sequence"/>
</dbReference>
<keyword evidence="8" id="KW-1185">Reference proteome</keyword>
<evidence type="ECO:0000256" key="1">
    <source>
        <dbReference type="ARBA" id="ARBA00001974"/>
    </source>
</evidence>
<dbReference type="InterPro" id="IPR002938">
    <property type="entry name" value="FAD-bd"/>
</dbReference>
<evidence type="ECO:0000313" key="7">
    <source>
        <dbReference type="EMBL" id="PSR83009.1"/>
    </source>
</evidence>
<evidence type="ECO:0000313" key="8">
    <source>
        <dbReference type="Proteomes" id="UP000241462"/>
    </source>
</evidence>
<reference evidence="7 8" key="1">
    <citation type="journal article" date="2018" name="Mycol. Prog.">
        <title>Coniella lustricola, a new species from submerged detritus.</title>
        <authorList>
            <person name="Raudabaugh D.B."/>
            <person name="Iturriaga T."/>
            <person name="Carver A."/>
            <person name="Mondo S."/>
            <person name="Pangilinan J."/>
            <person name="Lipzen A."/>
            <person name="He G."/>
            <person name="Amirebrahimi M."/>
            <person name="Grigoriev I.V."/>
            <person name="Miller A.N."/>
        </authorList>
    </citation>
    <scope>NUCLEOTIDE SEQUENCE [LARGE SCALE GENOMIC DNA]</scope>
    <source>
        <strain evidence="7 8">B22-T-1</strain>
    </source>
</reference>
<dbReference type="OrthoDB" id="655030at2759"/>
<evidence type="ECO:0000259" key="6">
    <source>
        <dbReference type="Pfam" id="PF01494"/>
    </source>
</evidence>
<dbReference type="PANTHER" id="PTHR47178:SF5">
    <property type="entry name" value="FAD-BINDING DOMAIN-CONTAINING PROTEIN"/>
    <property type="match status" value="1"/>
</dbReference>
<dbReference type="PANTHER" id="PTHR47178">
    <property type="entry name" value="MONOOXYGENASE, FAD-BINDING"/>
    <property type="match status" value="1"/>
</dbReference>